<protein>
    <submittedName>
        <fullName evidence="1">Uncharacterized protein</fullName>
    </submittedName>
</protein>
<dbReference type="EMBL" id="BOPG01000044">
    <property type="protein sequence ID" value="GIJ59131.1"/>
    <property type="molecule type" value="Genomic_DNA"/>
</dbReference>
<dbReference type="Proteomes" id="UP000612585">
    <property type="component" value="Unassembled WGS sequence"/>
</dbReference>
<keyword evidence="2" id="KW-1185">Reference proteome</keyword>
<accession>A0A8J3Z860</accession>
<comment type="caution">
    <text evidence="1">The sequence shown here is derived from an EMBL/GenBank/DDBJ whole genome shotgun (WGS) entry which is preliminary data.</text>
</comment>
<dbReference type="AlphaFoldDB" id="A0A8J3Z860"/>
<name>A0A8J3Z860_9ACTN</name>
<gene>
    <name evidence="1" type="ORF">Vau01_066470</name>
</gene>
<organism evidence="1 2">
    <name type="scientific">Virgisporangium aurantiacum</name>
    <dbReference type="NCBI Taxonomy" id="175570"/>
    <lineage>
        <taxon>Bacteria</taxon>
        <taxon>Bacillati</taxon>
        <taxon>Actinomycetota</taxon>
        <taxon>Actinomycetes</taxon>
        <taxon>Micromonosporales</taxon>
        <taxon>Micromonosporaceae</taxon>
        <taxon>Virgisporangium</taxon>
    </lineage>
</organism>
<proteinExistence type="predicted"/>
<sequence>MNSTWRAPDHGDWSALHWIRDLSSPHPDSSARLAAGNLPPEIRIATRLACGPLPATTPVTSDVSRALLRTLSRSPIRDLVSAVTHVEGLAWRRYQGHGRISFAAVLDDGEQAPTAWARFNPPPPSSVQMFGDPACADFVLAIEPRTRHGDVHPPADLPFWFRWLIRTLSVPAAVRNLAAEELGLSTAADPPDRVGVFFSTPRALTELVDVGDHPRVPGSHISQRFTAGAVADPDGQDAAATTREWIMQLCDRDLPLDGYEHTLLTLGA</sequence>
<evidence type="ECO:0000313" key="2">
    <source>
        <dbReference type="Proteomes" id="UP000612585"/>
    </source>
</evidence>
<reference evidence="1" key="1">
    <citation type="submission" date="2021-01" db="EMBL/GenBank/DDBJ databases">
        <title>Whole genome shotgun sequence of Virgisporangium aurantiacum NBRC 16421.</title>
        <authorList>
            <person name="Komaki H."/>
            <person name="Tamura T."/>
        </authorList>
    </citation>
    <scope>NUCLEOTIDE SEQUENCE</scope>
    <source>
        <strain evidence="1">NBRC 16421</strain>
    </source>
</reference>
<evidence type="ECO:0000313" key="1">
    <source>
        <dbReference type="EMBL" id="GIJ59131.1"/>
    </source>
</evidence>